<evidence type="ECO:0000313" key="2">
    <source>
        <dbReference type="Proteomes" id="UP000249204"/>
    </source>
</evidence>
<reference evidence="1 2" key="1">
    <citation type="submission" date="2018-06" db="EMBL/GenBank/DDBJ databases">
        <title>Isolation of heavy metals resistant Paenibacillus silvae NC2 from Gold-Copper mine in ZiJin, China.</title>
        <authorList>
            <person name="Xu J."/>
            <person name="Mazhar H.S."/>
            <person name="Rensing C."/>
        </authorList>
    </citation>
    <scope>NUCLEOTIDE SEQUENCE [LARGE SCALE GENOMIC DNA]</scope>
    <source>
        <strain evidence="1 2">NC2</strain>
    </source>
</reference>
<dbReference type="EMBL" id="QKWW01000054">
    <property type="protein sequence ID" value="PZT54181.1"/>
    <property type="molecule type" value="Genomic_DNA"/>
</dbReference>
<proteinExistence type="predicted"/>
<protein>
    <submittedName>
        <fullName evidence="1">Uncharacterized protein</fullName>
    </submittedName>
</protein>
<accession>A0A2W6NEJ2</accession>
<dbReference type="AlphaFoldDB" id="A0A2W6NEJ2"/>
<comment type="caution">
    <text evidence="1">The sequence shown here is derived from an EMBL/GenBank/DDBJ whole genome shotgun (WGS) entry which is preliminary data.</text>
</comment>
<dbReference type="Proteomes" id="UP000249204">
    <property type="component" value="Unassembled WGS sequence"/>
</dbReference>
<evidence type="ECO:0000313" key="1">
    <source>
        <dbReference type="EMBL" id="PZT54181.1"/>
    </source>
</evidence>
<sequence length="59" mass="6975">MNDIKRWIHERGSFFHHNVSGFKKAEGYRQLHFSGMKQAISPKSYLVFSQNILKSICIY</sequence>
<gene>
    <name evidence="1" type="ORF">DN757_18585</name>
</gene>
<name>A0A2W6NEJ2_9BACL</name>
<organism evidence="1 2">
    <name type="scientific">Paenibacillus silvae</name>
    <dbReference type="NCBI Taxonomy" id="1325358"/>
    <lineage>
        <taxon>Bacteria</taxon>
        <taxon>Bacillati</taxon>
        <taxon>Bacillota</taxon>
        <taxon>Bacilli</taxon>
        <taxon>Bacillales</taxon>
        <taxon>Paenibacillaceae</taxon>
        <taxon>Paenibacillus</taxon>
    </lineage>
</organism>